<evidence type="ECO:0000256" key="5">
    <source>
        <dbReference type="ARBA" id="ARBA00040742"/>
    </source>
</evidence>
<dbReference type="Pfam" id="PF08156">
    <property type="entry name" value="NOP5NT"/>
    <property type="match status" value="1"/>
</dbReference>
<dbReference type="PROSITE" id="PS51358">
    <property type="entry name" value="NOP"/>
    <property type="match status" value="1"/>
</dbReference>
<dbReference type="Gene3D" id="1.10.287.4070">
    <property type="match status" value="1"/>
</dbReference>
<dbReference type="Proteomes" id="UP000054937">
    <property type="component" value="Unassembled WGS sequence"/>
</dbReference>
<evidence type="ECO:0000256" key="4">
    <source>
        <dbReference type="ARBA" id="ARBA00023242"/>
    </source>
</evidence>
<dbReference type="InterPro" id="IPR012976">
    <property type="entry name" value="NOSIC"/>
</dbReference>
<dbReference type="InterPro" id="IPR012974">
    <property type="entry name" value="NOP58/56_N"/>
</dbReference>
<evidence type="ECO:0000259" key="7">
    <source>
        <dbReference type="PROSITE" id="PS51358"/>
    </source>
</evidence>
<feature type="compositionally biased region" description="Basic residues" evidence="6">
    <location>
        <begin position="447"/>
        <end position="457"/>
    </location>
</feature>
<dbReference type="InterPro" id="IPR045056">
    <property type="entry name" value="Nop56/Nop58"/>
</dbReference>
<comment type="similarity">
    <text evidence="2">Belongs to the NOP5/NOP56 family.</text>
</comment>
<dbReference type="Pfam" id="PF01798">
    <property type="entry name" value="Nop"/>
    <property type="match status" value="1"/>
</dbReference>
<dbReference type="GO" id="GO:0032040">
    <property type="term" value="C:small-subunit processome"/>
    <property type="evidence" value="ECO:0007669"/>
    <property type="project" value="InterPro"/>
</dbReference>
<dbReference type="PANTHER" id="PTHR10894">
    <property type="entry name" value="NUCLEOLAR PROTEIN 5 NUCLEOLAR PROTEIN NOP5 NOP58"/>
    <property type="match status" value="1"/>
</dbReference>
<organism evidence="8 9">
    <name type="scientific">Pseudocohnilembus persalinus</name>
    <name type="common">Ciliate</name>
    <dbReference type="NCBI Taxonomy" id="266149"/>
    <lineage>
        <taxon>Eukaryota</taxon>
        <taxon>Sar</taxon>
        <taxon>Alveolata</taxon>
        <taxon>Ciliophora</taxon>
        <taxon>Intramacronucleata</taxon>
        <taxon>Oligohymenophorea</taxon>
        <taxon>Scuticociliatia</taxon>
        <taxon>Philasterida</taxon>
        <taxon>Pseudocohnilembidae</taxon>
        <taxon>Pseudocohnilembus</taxon>
    </lineage>
</organism>
<dbReference type="InterPro" id="IPR002687">
    <property type="entry name" value="Nop_dom"/>
</dbReference>
<dbReference type="EMBL" id="LDAU01000123">
    <property type="protein sequence ID" value="KRX03917.1"/>
    <property type="molecule type" value="Genomic_DNA"/>
</dbReference>
<dbReference type="PANTHER" id="PTHR10894:SF0">
    <property type="entry name" value="NUCLEOLAR PROTEIN 56"/>
    <property type="match status" value="1"/>
</dbReference>
<accession>A0A0V0QP41</accession>
<proteinExistence type="inferred from homology"/>
<dbReference type="OMA" id="PDNYMFA"/>
<dbReference type="SMART" id="SM00931">
    <property type="entry name" value="NOSIC"/>
    <property type="match status" value="1"/>
</dbReference>
<comment type="caution">
    <text evidence="8">The sequence shown here is derived from an EMBL/GenBank/DDBJ whole genome shotgun (WGS) entry which is preliminary data.</text>
</comment>
<evidence type="ECO:0000256" key="2">
    <source>
        <dbReference type="ARBA" id="ARBA00009211"/>
    </source>
</evidence>
<gene>
    <name evidence="8" type="ORF">PPERSA_12122</name>
</gene>
<evidence type="ECO:0000313" key="8">
    <source>
        <dbReference type="EMBL" id="KRX03917.1"/>
    </source>
</evidence>
<dbReference type="GO" id="GO:0042254">
    <property type="term" value="P:ribosome biogenesis"/>
    <property type="evidence" value="ECO:0007669"/>
    <property type="project" value="UniProtKB-KW"/>
</dbReference>
<feature type="region of interest" description="Disordered" evidence="6">
    <location>
        <begin position="443"/>
        <end position="465"/>
    </location>
</feature>
<dbReference type="SUPFAM" id="SSF89124">
    <property type="entry name" value="Nop domain"/>
    <property type="match status" value="1"/>
</dbReference>
<reference evidence="8 9" key="1">
    <citation type="journal article" date="2015" name="Sci. Rep.">
        <title>Genome of the facultative scuticociliatosis pathogen Pseudocohnilembus persalinus provides insight into its virulence through horizontal gene transfer.</title>
        <authorList>
            <person name="Xiong J."/>
            <person name="Wang G."/>
            <person name="Cheng J."/>
            <person name="Tian M."/>
            <person name="Pan X."/>
            <person name="Warren A."/>
            <person name="Jiang C."/>
            <person name="Yuan D."/>
            <person name="Miao W."/>
        </authorList>
    </citation>
    <scope>NUCLEOTIDE SEQUENCE [LARGE SCALE GENOMIC DNA]</scope>
    <source>
        <strain evidence="8">36N120E</strain>
    </source>
</reference>
<evidence type="ECO:0000313" key="9">
    <source>
        <dbReference type="Proteomes" id="UP000054937"/>
    </source>
</evidence>
<comment type="subcellular location">
    <subcellularLocation>
        <location evidence="1">Nucleus</location>
        <location evidence="1">Nucleolus</location>
    </subcellularLocation>
</comment>
<dbReference type="FunCoup" id="A0A0V0QP41">
    <property type="interactions" value="437"/>
</dbReference>
<feature type="domain" description="Nop" evidence="7">
    <location>
        <begin position="294"/>
        <end position="412"/>
    </location>
</feature>
<keyword evidence="4" id="KW-0539">Nucleus</keyword>
<dbReference type="GO" id="GO:0030515">
    <property type="term" value="F:snoRNA binding"/>
    <property type="evidence" value="ECO:0007669"/>
    <property type="project" value="InterPro"/>
</dbReference>
<dbReference type="InterPro" id="IPR036070">
    <property type="entry name" value="Nop_dom_sf"/>
</dbReference>
<dbReference type="InParanoid" id="A0A0V0QP41"/>
<sequence length="518" mass="58392">MVLYLVHEAAIGLAVFEVKQIDETNAKVSQVQESIQNFEQFSQMVRLRAFQGFDAHSALESAKELGSGNLTELLTNLIETNIPKQKKKGKVAIGFLDKSLAKQVSDKLQYECIVNDVTFELFRGLRTHFIKFLKTEEVGENDIVKAQIGLGHQYSRTKIQFDVNRQDKPIIQSLAVLELLDKDINTFCMRLKEWFGYHFPELAKIVTDNEIYSKLVSYIQNKSLISDEMLDDITEITLDGEIAQSVIDAGKTSMGQELAESDQVNIVELANRCVKQFAFRKDIGEYLKSRMENVAPNLTAVVGENVGAKLVSHAGGLSNLVKYPASTVQILGAEKALFRALKKKGNTPKYGLLYHSSFIGKAAGKDKGKISRYLANKCSIAARLDFFLVNPTNKFGSKMKSQIEERLRFLSTGGTETTKNVDAMEEVLNELKDDNLYYENEEEVPKKKSKKNKKNKKASVQVVEEEVEEEEVEVAPKKSKKNKNKKKSIQLIEEELASDEEVVVVKKKKNKKNKKQSE</sequence>
<dbReference type="Gene3D" id="1.10.246.90">
    <property type="entry name" value="Nop domain"/>
    <property type="match status" value="1"/>
</dbReference>
<dbReference type="OrthoDB" id="6780543at2759"/>
<keyword evidence="3" id="KW-0690">Ribosome biogenesis</keyword>
<dbReference type="GO" id="GO:0031428">
    <property type="term" value="C:box C/D methylation guide snoRNP complex"/>
    <property type="evidence" value="ECO:0007669"/>
    <property type="project" value="InterPro"/>
</dbReference>
<dbReference type="AlphaFoldDB" id="A0A0V0QP41"/>
<evidence type="ECO:0000256" key="3">
    <source>
        <dbReference type="ARBA" id="ARBA00022517"/>
    </source>
</evidence>
<keyword evidence="9" id="KW-1185">Reference proteome</keyword>
<evidence type="ECO:0000256" key="6">
    <source>
        <dbReference type="SAM" id="MobiDB-lite"/>
    </source>
</evidence>
<evidence type="ECO:0000256" key="1">
    <source>
        <dbReference type="ARBA" id="ARBA00004604"/>
    </source>
</evidence>
<dbReference type="FunFam" id="1.10.246.90:FF:000001">
    <property type="entry name" value="Nucleolar protein 56"/>
    <property type="match status" value="1"/>
</dbReference>
<name>A0A0V0QP41_PSEPJ</name>
<dbReference type="InterPro" id="IPR042239">
    <property type="entry name" value="Nop_C"/>
</dbReference>
<protein>
    <recommendedName>
        <fullName evidence="5">Nucleolar protein 56</fullName>
    </recommendedName>
</protein>